<evidence type="ECO:0000259" key="2">
    <source>
        <dbReference type="PROSITE" id="PS50006"/>
    </source>
</evidence>
<organism evidence="3">
    <name type="scientific">Lotharella globosa</name>
    <dbReference type="NCBI Taxonomy" id="91324"/>
    <lineage>
        <taxon>Eukaryota</taxon>
        <taxon>Sar</taxon>
        <taxon>Rhizaria</taxon>
        <taxon>Cercozoa</taxon>
        <taxon>Chlorarachniophyceae</taxon>
        <taxon>Lotharella</taxon>
    </lineage>
</organism>
<reference evidence="3" key="1">
    <citation type="submission" date="2021-01" db="EMBL/GenBank/DDBJ databases">
        <authorList>
            <person name="Corre E."/>
            <person name="Pelletier E."/>
            <person name="Niang G."/>
            <person name="Scheremetjew M."/>
            <person name="Finn R."/>
            <person name="Kale V."/>
            <person name="Holt S."/>
            <person name="Cochrane G."/>
            <person name="Meng A."/>
            <person name="Brown T."/>
            <person name="Cohen L."/>
        </authorList>
    </citation>
    <scope>NUCLEOTIDE SEQUENCE</scope>
    <source>
        <strain evidence="3">CCCM811</strain>
    </source>
</reference>
<feature type="domain" description="FHA" evidence="2">
    <location>
        <begin position="1"/>
        <end position="47"/>
    </location>
</feature>
<evidence type="ECO:0000256" key="1">
    <source>
        <dbReference type="SAM" id="MobiDB-lite"/>
    </source>
</evidence>
<dbReference type="CDD" id="cd00060">
    <property type="entry name" value="FHA"/>
    <property type="match status" value="1"/>
</dbReference>
<dbReference type="AlphaFoldDB" id="A0A7S4DST1"/>
<sequence length="297" mass="33225">MLIGRNCKTNLRIPDDDCVSGWHCRVRRGILEDLTSTHGTFVNASKLHGSVELREHDEVKVGRVRLVVRATGNLSEGVQKVLWRRDACVVHYRSGRRRGHSRRSSSDESRGHRRRRSRDKDSEKHRRRRRRKGGGGRRGGDDDGDDDDDDDDAGDADEELKRRCSGDERRGARSYRARSEKESQSPGAVAAERLSSPNARKRRRSSSGGSMAADGPQPLRNGGGGNYAHSLETMSLKAICNEALHLAELSETVCIERGSLVKQQLEAIEAEMHRRLAAKRRVDHHPDGNSRSSHAYA</sequence>
<gene>
    <name evidence="3" type="ORF">LGLO00237_LOCUS19452</name>
</gene>
<dbReference type="SUPFAM" id="SSF49879">
    <property type="entry name" value="SMAD/FHA domain"/>
    <property type="match status" value="1"/>
</dbReference>
<accession>A0A7S4DST1</accession>
<feature type="region of interest" description="Disordered" evidence="1">
    <location>
        <begin position="94"/>
        <end position="226"/>
    </location>
</feature>
<dbReference type="InterPro" id="IPR000253">
    <property type="entry name" value="FHA_dom"/>
</dbReference>
<evidence type="ECO:0000313" key="3">
    <source>
        <dbReference type="EMBL" id="CAE0667829.1"/>
    </source>
</evidence>
<proteinExistence type="predicted"/>
<dbReference type="InterPro" id="IPR008984">
    <property type="entry name" value="SMAD_FHA_dom_sf"/>
</dbReference>
<feature type="compositionally biased region" description="Basic and acidic residues" evidence="1">
    <location>
        <begin position="159"/>
        <end position="183"/>
    </location>
</feature>
<dbReference type="EMBL" id="HBIV01027157">
    <property type="protein sequence ID" value="CAE0667829.1"/>
    <property type="molecule type" value="Transcribed_RNA"/>
</dbReference>
<feature type="compositionally biased region" description="Acidic residues" evidence="1">
    <location>
        <begin position="142"/>
        <end position="158"/>
    </location>
</feature>
<feature type="compositionally biased region" description="Basic residues" evidence="1">
    <location>
        <begin position="125"/>
        <end position="135"/>
    </location>
</feature>
<name>A0A7S4DST1_9EUKA</name>
<protein>
    <recommendedName>
        <fullName evidence="2">FHA domain-containing protein</fullName>
    </recommendedName>
</protein>
<dbReference type="Pfam" id="PF00498">
    <property type="entry name" value="FHA"/>
    <property type="match status" value="1"/>
</dbReference>
<dbReference type="Gene3D" id="2.60.200.20">
    <property type="match status" value="1"/>
</dbReference>
<feature type="compositionally biased region" description="Basic residues" evidence="1">
    <location>
        <begin position="94"/>
        <end position="103"/>
    </location>
</feature>
<dbReference type="PROSITE" id="PS50006">
    <property type="entry name" value="FHA_DOMAIN"/>
    <property type="match status" value="1"/>
</dbReference>